<evidence type="ECO:0000256" key="2">
    <source>
        <dbReference type="ARBA" id="ARBA00022741"/>
    </source>
</evidence>
<dbReference type="Gene3D" id="3.40.50.300">
    <property type="entry name" value="P-loop containing nucleotide triphosphate hydrolases"/>
    <property type="match status" value="1"/>
</dbReference>
<reference evidence="7 8" key="1">
    <citation type="journal article" date="2014" name="Genome Biol. Evol.">
        <title>Acetic acid bacteria genomes reveal functional traits for adaptation to life in insect guts.</title>
        <authorList>
            <person name="Chouaia B."/>
            <person name="Gaiarsa S."/>
            <person name="Crotti E."/>
            <person name="Comandatore F."/>
            <person name="Degli Esposti M."/>
            <person name="Ricci I."/>
            <person name="Alma A."/>
            <person name="Favia G."/>
            <person name="Bandi C."/>
            <person name="Daffonchio D."/>
        </authorList>
    </citation>
    <scope>NUCLEOTIDE SEQUENCE [LARGE SCALE GENOMIC DNA]</scope>
    <source>
        <strain evidence="8">AM169</strain>
    </source>
</reference>
<evidence type="ECO:0000256" key="6">
    <source>
        <dbReference type="NCBIfam" id="TIGR00152"/>
    </source>
</evidence>
<dbReference type="NCBIfam" id="TIGR00152">
    <property type="entry name" value="dephospho-CoA kinase"/>
    <property type="match status" value="1"/>
</dbReference>
<dbReference type="GO" id="GO:0004140">
    <property type="term" value="F:dephospho-CoA kinase activity"/>
    <property type="evidence" value="ECO:0007669"/>
    <property type="project" value="UniProtKB-UniRule"/>
</dbReference>
<comment type="similarity">
    <text evidence="1 5">Belongs to the CoaE family.</text>
</comment>
<protein>
    <recommendedName>
        <fullName evidence="5 6">Dephospho-CoA kinase</fullName>
        <ecNumber evidence="5 6">2.7.1.24</ecNumber>
    </recommendedName>
    <alternativeName>
        <fullName evidence="5">Dephosphocoenzyme A kinase</fullName>
    </alternativeName>
</protein>
<dbReference type="AlphaFoldDB" id="A0A7U7J0W2"/>
<keyword evidence="2 5" id="KW-0547">Nucleotide-binding</keyword>
<dbReference type="PROSITE" id="PS51219">
    <property type="entry name" value="DPCK"/>
    <property type="match status" value="1"/>
</dbReference>
<dbReference type="InterPro" id="IPR001977">
    <property type="entry name" value="Depp_CoAkinase"/>
</dbReference>
<evidence type="ECO:0000313" key="8">
    <source>
        <dbReference type="Proteomes" id="UP000027590"/>
    </source>
</evidence>
<comment type="function">
    <text evidence="5">Catalyzes the phosphorylation of the 3'-hydroxyl group of dephosphocoenzyme A to form coenzyme A.</text>
</comment>
<reference evidence="7 8" key="2">
    <citation type="journal article" date="2014" name="PLoS ONE">
        <title>Evolution of mitochondria reconstructed from the energy metabolism of living bacteria.</title>
        <authorList>
            <person name="Degli Esposti M."/>
            <person name="Chouaia B."/>
            <person name="Comandatore F."/>
            <person name="Crotti E."/>
            <person name="Sassera D."/>
            <person name="Lievens P.M."/>
            <person name="Daffonchio D."/>
            <person name="Bandi C."/>
        </authorList>
    </citation>
    <scope>NUCLEOTIDE SEQUENCE [LARGE SCALE GENOMIC DNA]</scope>
    <source>
        <strain evidence="8">AM169</strain>
    </source>
</reference>
<dbReference type="InterPro" id="IPR027417">
    <property type="entry name" value="P-loop_NTPase"/>
</dbReference>
<dbReference type="RefSeq" id="WP_043559995.1">
    <property type="nucleotide sequence ID" value="NZ_CBLY010000006.1"/>
</dbReference>
<keyword evidence="5 7" id="KW-0418">Kinase</keyword>
<keyword evidence="3 5" id="KW-0067">ATP-binding</keyword>
<dbReference type="GO" id="GO:0005737">
    <property type="term" value="C:cytoplasm"/>
    <property type="evidence" value="ECO:0007669"/>
    <property type="project" value="UniProtKB-SubCell"/>
</dbReference>
<dbReference type="GO" id="GO:0015937">
    <property type="term" value="P:coenzyme A biosynthetic process"/>
    <property type="evidence" value="ECO:0007669"/>
    <property type="project" value="UniProtKB-UniRule"/>
</dbReference>
<comment type="catalytic activity">
    <reaction evidence="5">
        <text>3'-dephospho-CoA + ATP = ADP + CoA + H(+)</text>
        <dbReference type="Rhea" id="RHEA:18245"/>
        <dbReference type="ChEBI" id="CHEBI:15378"/>
        <dbReference type="ChEBI" id="CHEBI:30616"/>
        <dbReference type="ChEBI" id="CHEBI:57287"/>
        <dbReference type="ChEBI" id="CHEBI:57328"/>
        <dbReference type="ChEBI" id="CHEBI:456216"/>
        <dbReference type="EC" id="2.7.1.24"/>
    </reaction>
</comment>
<dbReference type="Pfam" id="PF01121">
    <property type="entry name" value="CoaE"/>
    <property type="match status" value="1"/>
</dbReference>
<evidence type="ECO:0000313" key="7">
    <source>
        <dbReference type="EMBL" id="CDG33754.1"/>
    </source>
</evidence>
<evidence type="ECO:0000256" key="1">
    <source>
        <dbReference type="ARBA" id="ARBA00009018"/>
    </source>
</evidence>
<keyword evidence="5 7" id="KW-0808">Transferase</keyword>
<dbReference type="PANTHER" id="PTHR10695">
    <property type="entry name" value="DEPHOSPHO-COA KINASE-RELATED"/>
    <property type="match status" value="1"/>
</dbReference>
<gene>
    <name evidence="5" type="primary">coaE</name>
    <name evidence="7" type="ORF">SACS_1016</name>
</gene>
<dbReference type="GO" id="GO:0005524">
    <property type="term" value="F:ATP binding"/>
    <property type="evidence" value="ECO:0007669"/>
    <property type="project" value="UniProtKB-UniRule"/>
</dbReference>
<proteinExistence type="inferred from homology"/>
<dbReference type="Proteomes" id="UP000027590">
    <property type="component" value="Unassembled WGS sequence"/>
</dbReference>
<dbReference type="UniPathway" id="UPA00241">
    <property type="reaction ID" value="UER00356"/>
</dbReference>
<dbReference type="CDD" id="cd02022">
    <property type="entry name" value="DPCK"/>
    <property type="match status" value="1"/>
</dbReference>
<evidence type="ECO:0000256" key="4">
    <source>
        <dbReference type="ARBA" id="ARBA00022993"/>
    </source>
</evidence>
<organism evidence="7 8">
    <name type="scientific">Parasaccharibacter apium</name>
    <dbReference type="NCBI Taxonomy" id="1510841"/>
    <lineage>
        <taxon>Bacteria</taxon>
        <taxon>Pseudomonadati</taxon>
        <taxon>Pseudomonadota</taxon>
        <taxon>Alphaproteobacteria</taxon>
        <taxon>Acetobacterales</taxon>
        <taxon>Acetobacteraceae</taxon>
        <taxon>Parasaccharibacter</taxon>
    </lineage>
</organism>
<dbReference type="EC" id="2.7.1.24" evidence="5 6"/>
<dbReference type="PANTHER" id="PTHR10695:SF46">
    <property type="entry name" value="BIFUNCTIONAL COENZYME A SYNTHASE-RELATED"/>
    <property type="match status" value="1"/>
</dbReference>
<dbReference type="HAMAP" id="MF_00376">
    <property type="entry name" value="Dephospho_CoA_kinase"/>
    <property type="match status" value="1"/>
</dbReference>
<comment type="caution">
    <text evidence="7">The sequence shown here is derived from an EMBL/GenBank/DDBJ whole genome shotgun (WGS) entry which is preliminary data.</text>
</comment>
<comment type="subcellular location">
    <subcellularLocation>
        <location evidence="5">Cytoplasm</location>
    </subcellularLocation>
</comment>
<feature type="binding site" evidence="5">
    <location>
        <begin position="11"/>
        <end position="16"/>
    </location>
    <ligand>
        <name>ATP</name>
        <dbReference type="ChEBI" id="CHEBI:30616"/>
    </ligand>
</feature>
<evidence type="ECO:0000256" key="3">
    <source>
        <dbReference type="ARBA" id="ARBA00022840"/>
    </source>
</evidence>
<keyword evidence="4 5" id="KW-0173">Coenzyme A biosynthesis</keyword>
<comment type="pathway">
    <text evidence="5">Cofactor biosynthesis; coenzyme A biosynthesis; CoA from (R)-pantothenate: step 5/5.</text>
</comment>
<name>A0A7U7J0W2_9PROT</name>
<dbReference type="EMBL" id="CBLY010000006">
    <property type="protein sequence ID" value="CDG33754.1"/>
    <property type="molecule type" value="Genomic_DNA"/>
</dbReference>
<accession>A0A7U7J0W2</accession>
<keyword evidence="5" id="KW-0963">Cytoplasm</keyword>
<sequence length="204" mass="22871">MKVLGLTGGMAAGKSTVASLFRRAGVPVFDADACVRHLQAPHGRAVPALQKAFPGIVHDGVLDRAALRRLIAADPTVLPRLEAIIHPMVRQERQAFLRRCRSRQVPFCVLDIPLLWETGADRDCTLVMVVSAPLSVRLSRIRRRYRRGGQMSEADAKALLARQMPDRERRRRADIVIRTGLSRACAARQVRAILASLWQMRERR</sequence>
<dbReference type="SUPFAM" id="SSF52540">
    <property type="entry name" value="P-loop containing nucleoside triphosphate hydrolases"/>
    <property type="match status" value="1"/>
</dbReference>
<evidence type="ECO:0000256" key="5">
    <source>
        <dbReference type="HAMAP-Rule" id="MF_00376"/>
    </source>
</evidence>